<dbReference type="InterPro" id="IPR043129">
    <property type="entry name" value="ATPase_NBD"/>
</dbReference>
<feature type="domain" description="Gcp-like" evidence="1">
    <location>
        <begin position="37"/>
        <end position="129"/>
    </location>
</feature>
<organism evidence="2 3">
    <name type="scientific">Variovorax boronicumulans</name>
    <dbReference type="NCBI Taxonomy" id="436515"/>
    <lineage>
        <taxon>Bacteria</taxon>
        <taxon>Pseudomonadati</taxon>
        <taxon>Pseudomonadota</taxon>
        <taxon>Betaproteobacteria</taxon>
        <taxon>Burkholderiales</taxon>
        <taxon>Comamonadaceae</taxon>
        <taxon>Variovorax</taxon>
    </lineage>
</organism>
<dbReference type="GO" id="GO:0005829">
    <property type="term" value="C:cytosol"/>
    <property type="evidence" value="ECO:0007669"/>
    <property type="project" value="TreeGrafter"/>
</dbReference>
<dbReference type="EMBL" id="JAUSRR010000007">
    <property type="protein sequence ID" value="MDP9925313.1"/>
    <property type="molecule type" value="Genomic_DNA"/>
</dbReference>
<proteinExistence type="predicted"/>
<dbReference type="NCBIfam" id="TIGR03725">
    <property type="entry name" value="T6A_YeaZ"/>
    <property type="match status" value="1"/>
</dbReference>
<protein>
    <submittedName>
        <fullName evidence="2">tRNA threonylcarbamoyladenosine biosynthesis protein TsaB</fullName>
    </submittedName>
</protein>
<gene>
    <name evidence="2" type="ORF">J2W25_004356</name>
</gene>
<dbReference type="RefSeq" id="WP_307582140.1">
    <property type="nucleotide sequence ID" value="NZ_JAUSRQ010000001.1"/>
</dbReference>
<dbReference type="PANTHER" id="PTHR11735:SF11">
    <property type="entry name" value="TRNA THREONYLCARBAMOYLADENOSINE BIOSYNTHESIS PROTEIN TSAB"/>
    <property type="match status" value="1"/>
</dbReference>
<dbReference type="Proteomes" id="UP001244295">
    <property type="component" value="Unassembled WGS sequence"/>
</dbReference>
<evidence type="ECO:0000313" key="3">
    <source>
        <dbReference type="Proteomes" id="UP001244295"/>
    </source>
</evidence>
<reference evidence="2" key="1">
    <citation type="submission" date="2023-07" db="EMBL/GenBank/DDBJ databases">
        <title>Sorghum-associated microbial communities from plants grown in Nebraska, USA.</title>
        <authorList>
            <person name="Schachtman D."/>
        </authorList>
    </citation>
    <scope>NUCLEOTIDE SEQUENCE</scope>
    <source>
        <strain evidence="2">DS2795</strain>
    </source>
</reference>
<name>A0AAW8E0I3_9BURK</name>
<dbReference type="InterPro" id="IPR022496">
    <property type="entry name" value="T6A_TsaB"/>
</dbReference>
<dbReference type="PANTHER" id="PTHR11735">
    <property type="entry name" value="TRNA N6-ADENOSINE THREONYLCARBAMOYLTRANSFERASE"/>
    <property type="match status" value="1"/>
</dbReference>
<sequence>MSDKLLAFDTSTEHLSVAVRHGDRVLAHSGVGGAQASSTLLPLIRELLADAGLALAELDAIVFGRGPGSFTGLRTACSVAQGLAFGAKVPLLPVDTLLAVADEARHAFGAQRVVAVLDARMDQLYAAHYDFDTAGPFGGDPEPLLLAPEALEVPAGWALAGNAFAAYGPRLASATARHEVLPTAAAMLRLAPALLAAGRTVPAAQAWPLYVRDKVAQTTEERAAIKAAAAVPPNPA</sequence>
<dbReference type="InterPro" id="IPR000905">
    <property type="entry name" value="Gcp-like_dom"/>
</dbReference>
<dbReference type="CDD" id="cd24032">
    <property type="entry name" value="ASKHA_NBD_TsaB"/>
    <property type="match status" value="1"/>
</dbReference>
<dbReference type="AlphaFoldDB" id="A0AAW8E0I3"/>
<dbReference type="SUPFAM" id="SSF53067">
    <property type="entry name" value="Actin-like ATPase domain"/>
    <property type="match status" value="2"/>
</dbReference>
<dbReference type="Gene3D" id="3.30.420.40">
    <property type="match status" value="2"/>
</dbReference>
<accession>A0AAW8E0I3</accession>
<dbReference type="GO" id="GO:0002949">
    <property type="term" value="P:tRNA threonylcarbamoyladenosine modification"/>
    <property type="evidence" value="ECO:0007669"/>
    <property type="project" value="InterPro"/>
</dbReference>
<evidence type="ECO:0000313" key="2">
    <source>
        <dbReference type="EMBL" id="MDP9925313.1"/>
    </source>
</evidence>
<dbReference type="Pfam" id="PF00814">
    <property type="entry name" value="TsaD"/>
    <property type="match status" value="1"/>
</dbReference>
<comment type="caution">
    <text evidence="2">The sequence shown here is derived from an EMBL/GenBank/DDBJ whole genome shotgun (WGS) entry which is preliminary data.</text>
</comment>
<evidence type="ECO:0000259" key="1">
    <source>
        <dbReference type="Pfam" id="PF00814"/>
    </source>
</evidence>